<proteinExistence type="predicted"/>
<dbReference type="EMBL" id="CP141261">
    <property type="protein sequence ID" value="WRL64731.1"/>
    <property type="molecule type" value="Genomic_DNA"/>
</dbReference>
<feature type="region of interest" description="Disordered" evidence="1">
    <location>
        <begin position="41"/>
        <end position="73"/>
    </location>
</feature>
<evidence type="ECO:0000256" key="1">
    <source>
        <dbReference type="SAM" id="MobiDB-lite"/>
    </source>
</evidence>
<evidence type="ECO:0008006" key="4">
    <source>
        <dbReference type="Google" id="ProtNLM"/>
    </source>
</evidence>
<accession>A0ABZ1B3J2</accession>
<evidence type="ECO:0000313" key="2">
    <source>
        <dbReference type="EMBL" id="WRL64731.1"/>
    </source>
</evidence>
<sequence>MTGPSASGRGRRATWLRRGLPVLLVALVAGLLVWALDGDGDPGSTAAPESSAAPSSDPGTVEPEATPTGSPAPITQASAAEVVAREGVPESARTVAATQVNFAVPSEWSDGASVRVVDAVQQVTEGRGPGELAGQPQTVFTLELTNGTGASLDLNGVVVQATYGSSATQAAPLYDDETTDFGGSLEPGATATAVYSFAVPEDQLGDVTLSVDVDGFRFPAVFTGAVPAR</sequence>
<keyword evidence="3" id="KW-1185">Reference proteome</keyword>
<evidence type="ECO:0000313" key="3">
    <source>
        <dbReference type="Proteomes" id="UP001324287"/>
    </source>
</evidence>
<name>A0ABZ1B3J2_9ACTN</name>
<dbReference type="RefSeq" id="WP_324276056.1">
    <property type="nucleotide sequence ID" value="NZ_CP141261.1"/>
</dbReference>
<gene>
    <name evidence="2" type="ORF">U6N30_02825</name>
</gene>
<feature type="compositionally biased region" description="Low complexity" evidence="1">
    <location>
        <begin position="41"/>
        <end position="58"/>
    </location>
</feature>
<reference evidence="2 3" key="1">
    <citation type="submission" date="2023-12" db="EMBL/GenBank/DDBJ databases">
        <title>Blastococcus brunescens sp. nov., an actonobacterium isolated from sandstone collected in sahara desert.</title>
        <authorList>
            <person name="Gtari M."/>
            <person name="Ghodhbane F."/>
        </authorList>
    </citation>
    <scope>NUCLEOTIDE SEQUENCE [LARGE SCALE GENOMIC DNA]</scope>
    <source>
        <strain evidence="2 3">BMG 8361</strain>
    </source>
</reference>
<dbReference type="Proteomes" id="UP001324287">
    <property type="component" value="Chromosome"/>
</dbReference>
<organism evidence="2 3">
    <name type="scientific">Blastococcus brunescens</name>
    <dbReference type="NCBI Taxonomy" id="1564165"/>
    <lineage>
        <taxon>Bacteria</taxon>
        <taxon>Bacillati</taxon>
        <taxon>Actinomycetota</taxon>
        <taxon>Actinomycetes</taxon>
        <taxon>Geodermatophilales</taxon>
        <taxon>Geodermatophilaceae</taxon>
        <taxon>Blastococcus</taxon>
    </lineage>
</organism>
<protein>
    <recommendedName>
        <fullName evidence="4">DUF4352 domain-containing protein</fullName>
    </recommendedName>
</protein>